<reference evidence="3 4" key="1">
    <citation type="submission" date="2025-04" db="UniProtKB">
        <authorList>
            <consortium name="RefSeq"/>
        </authorList>
    </citation>
    <scope>IDENTIFICATION</scope>
    <source>
        <tissue evidence="3 4">Gonads</tissue>
    </source>
</reference>
<keyword evidence="2" id="KW-1185">Reference proteome</keyword>
<feature type="compositionally biased region" description="Acidic residues" evidence="1">
    <location>
        <begin position="1593"/>
        <end position="1607"/>
    </location>
</feature>
<dbReference type="KEGG" id="soy:115878124"/>
<dbReference type="RefSeq" id="XP_030753866.1">
    <property type="nucleotide sequence ID" value="XM_030898006.1"/>
</dbReference>
<evidence type="ECO:0000313" key="6">
    <source>
        <dbReference type="RefSeq" id="XP_030767855.1"/>
    </source>
</evidence>
<dbReference type="RefSeq" id="XP_030750353.1">
    <property type="nucleotide sequence ID" value="XM_030894493.1"/>
</dbReference>
<organism evidence="2 6">
    <name type="scientific">Sitophilus oryzae</name>
    <name type="common">Rice weevil</name>
    <name type="synonym">Curculio oryzae</name>
    <dbReference type="NCBI Taxonomy" id="7048"/>
    <lineage>
        <taxon>Eukaryota</taxon>
        <taxon>Metazoa</taxon>
        <taxon>Ecdysozoa</taxon>
        <taxon>Arthropoda</taxon>
        <taxon>Hexapoda</taxon>
        <taxon>Insecta</taxon>
        <taxon>Pterygota</taxon>
        <taxon>Neoptera</taxon>
        <taxon>Endopterygota</taxon>
        <taxon>Coleoptera</taxon>
        <taxon>Polyphaga</taxon>
        <taxon>Cucujiformia</taxon>
        <taxon>Curculionidae</taxon>
        <taxon>Dryophthorinae</taxon>
        <taxon>Sitophilus</taxon>
    </lineage>
</organism>
<dbReference type="RefSeq" id="XP_030767855.1">
    <property type="nucleotide sequence ID" value="XM_030911995.1"/>
</dbReference>
<proteinExistence type="predicted"/>
<dbReference type="PANTHER" id="PTHR46704:SF9">
    <property type="entry name" value="BHLH DOMAIN-CONTAINING PROTEIN"/>
    <property type="match status" value="1"/>
</dbReference>
<dbReference type="KEGG" id="soy:115884699"/>
<dbReference type="PANTHER" id="PTHR46704">
    <property type="entry name" value="CXC DOMAIN-CONTAINING PROTEIN-RELATED"/>
    <property type="match status" value="1"/>
</dbReference>
<evidence type="ECO:0000313" key="4">
    <source>
        <dbReference type="RefSeq" id="XP_030753866.1"/>
    </source>
</evidence>
<dbReference type="KEGG" id="soy:115891519"/>
<gene>
    <name evidence="6" type="primary">LOC115891519</name>
    <name evidence="3" type="synonym">LOC115878124</name>
    <name evidence="4" type="synonym">LOC115880727</name>
    <name evidence="5" type="synonym">LOC115884699</name>
</gene>
<sequence>MANLLNCVFCNNCDENLILFTEETLKKCRVILQHRKEHNLKFKDVVLPGELFESGYHRNCYKSFTGLNKKYYLPKNTATEKANSTEKLLSIAENLSTDISTTVELDTQCIQPEASTSQHFNPAAAVIPDTTTIPSPSVLPELVEPDFPRLEEYIDHPENIDSLSDSNTAVDIDVNNSPNNLTCIYCDQKTKKHKSKRLPLITSDKNVFLSKAKNQYENHTEFLEKIVNYPHSKIHYHNICQLNFSYETSSNKKTTTTHWHSLREQHRAAFHEICSFIEENIIQKGRCYFLSYICRCYIGLLDESDENNDVGIRGDFKAHILESKIKKKYGKEIKIFIIQNKKLVAPKNVVAIDEQTLESLKDEDILLKAALLLRKSVLQAEKKKLPHNLTIQHLQDGEISVPQDLLDFYSTLIAGNNRRRKNNQKCIRQVKSYCEDVVYSIYNGKIKTSKHIMLGMALKSLTSSRKIIDIIHRYGHCISYPGVEELETEATYTSVEKSSVCPETIKKSPDLCTGLAFDNFDRFVETKTGKDTLHDTVGIIYQNIDMNTPDEPQLINITDAHTEVSINSQKRRRRTFDAISMEISEEPLVKKMKITDLEASACEDTEPINLPLYKTIDTLWMFSHALQLPNVPMWVGFNSFLVDNNSPQQIVSYLTPINQSPTNKSVVLETMKQSQQICEEVKQSSIQVTYDLAIAKIALQIQASHKPDLDNLFIHLGPFHIMMAYFKTIGKFIMHCGLTNVMVQSNLLASGSVNGFLEGKHFNRCKRLHPLMAVGLEILHFKSFLESNNITISDQIIQEITRLRTSSISSLTIEDDELNALLQNYDIYKQKTLNGEFGKTPQFYLIYINLVHHYLTLSRSIRCGDFELFKFVLPKITNLFFICNQQNYARWTVKYSNNLLKVAETHPDLYEQFKNGFFCIQRTSKPFSKQPIDLVLEQTINADAARRLTGIIQFTNSISARQRWARSHDIRSTIISSVYKDLDLQQIQDVTAEVSNHNMKNDTKQLQKFIDEFDRFINPFSPEVPQDLLLNISSGKAASEVVEKFLLNVEKNGDIRRQTFIAECKNDEYRFEKSIKKVPLENFSLDYAKKTTTTKVGGKVLEVRTQRDLFGRMLGISIDHKVDIAKILSYPITPVPLSMCHFDGGICKTQKSVLMKSLEKGVQHNLPSHIDILIIDGFFLLYTMNNVPKTFGNIAKKLLQMVTQLKATRYDVIFDQYFSPSIKDYERSRRYESSLLEFNITGPDQVRPSNFTKELKNIHFKQALVDFFILHWTSEEMIPFIGNNQVYINFRQCHSFTVSNNKVMSEINEDLSCPQHEEADTKIVYHVCNTDARANFVIRCSDTDIAAIMLGNMHHLKNDDSHVWILTGTGNNQRYVDISSIYKQLGPSLCRSLPGFHAITGCDYNPAFFKKGKQRPFSILKKNKEYQQAFLTFGTLNLIDDVDEEERVFNIVQRFICDVYNVPGVMDVNAARLQLFINTYMVCDVNEKFMQKNMKNFDATNLPPCKSELRQQFRRANYIASVWNNASAKMINIFNPENFGWTLEDDKYHFHWFDGDQLPDFVSQSLEEELAKTPEENTDEQDDDLDIQYQDRIDDELPDFNDDDNED</sequence>
<evidence type="ECO:0000256" key="1">
    <source>
        <dbReference type="SAM" id="MobiDB-lite"/>
    </source>
</evidence>
<evidence type="ECO:0000313" key="2">
    <source>
        <dbReference type="Proteomes" id="UP000504635"/>
    </source>
</evidence>
<accession>A0A6J2YYF3</accession>
<dbReference type="OrthoDB" id="6765420at2759"/>
<feature type="compositionally biased region" description="Acidic residues" evidence="1">
    <location>
        <begin position="1576"/>
        <end position="1586"/>
    </location>
</feature>
<evidence type="ECO:0000313" key="3">
    <source>
        <dbReference type="RefSeq" id="XP_030750353.1"/>
    </source>
</evidence>
<dbReference type="GeneID" id="115891519"/>
<dbReference type="Proteomes" id="UP000504635">
    <property type="component" value="Unplaced"/>
</dbReference>
<dbReference type="KEGG" id="soy:115880727"/>
<protein>
    <submittedName>
        <fullName evidence="3">Uncharacterized protein LOC115878124</fullName>
    </submittedName>
    <submittedName>
        <fullName evidence="4">Uncharacterized protein LOC115880727</fullName>
    </submittedName>
    <submittedName>
        <fullName evidence="5">Uncharacterized protein LOC115884699</fullName>
    </submittedName>
    <submittedName>
        <fullName evidence="6">Uncharacterized protein LOC115891519</fullName>
    </submittedName>
</protein>
<dbReference type="RefSeq" id="XP_030759209.1">
    <property type="nucleotide sequence ID" value="XM_030903349.1"/>
</dbReference>
<name>A0A6J2YYF3_SITOR</name>
<evidence type="ECO:0000313" key="5">
    <source>
        <dbReference type="RefSeq" id="XP_030759209.1"/>
    </source>
</evidence>
<feature type="region of interest" description="Disordered" evidence="1">
    <location>
        <begin position="1565"/>
        <end position="1607"/>
    </location>
</feature>